<dbReference type="Pfam" id="PF02932">
    <property type="entry name" value="Neur_chan_memb"/>
    <property type="match status" value="1"/>
</dbReference>
<evidence type="ECO:0000256" key="10">
    <source>
        <dbReference type="ARBA" id="ARBA00023303"/>
    </source>
</evidence>
<dbReference type="PROSITE" id="PS00236">
    <property type="entry name" value="NEUROTR_ION_CHANNEL"/>
    <property type="match status" value="1"/>
</dbReference>
<dbReference type="AlphaFoldDB" id="A0A1I8BMG1"/>
<evidence type="ECO:0000256" key="4">
    <source>
        <dbReference type="ARBA" id="ARBA00022475"/>
    </source>
</evidence>
<dbReference type="GO" id="GO:0005886">
    <property type="term" value="C:plasma membrane"/>
    <property type="evidence" value="ECO:0007669"/>
    <property type="project" value="UniProtKB-SubCell"/>
</dbReference>
<evidence type="ECO:0000256" key="2">
    <source>
        <dbReference type="ARBA" id="ARBA00004236"/>
    </source>
</evidence>
<protein>
    <submittedName>
        <fullName evidence="16">Neur_chan_memb domain-containing protein</fullName>
    </submittedName>
</protein>
<feature type="transmembrane region" description="Helical" evidence="11">
    <location>
        <begin position="280"/>
        <end position="302"/>
    </location>
</feature>
<reference evidence="16" key="1">
    <citation type="submission" date="2016-11" db="UniProtKB">
        <authorList>
            <consortium name="WormBaseParasite"/>
        </authorList>
    </citation>
    <scope>IDENTIFICATION</scope>
</reference>
<dbReference type="PRINTS" id="PR00253">
    <property type="entry name" value="GABAARECEPTR"/>
</dbReference>
<dbReference type="SUPFAM" id="SSF63712">
    <property type="entry name" value="Nicotinic receptor ligand binding domain-like"/>
    <property type="match status" value="1"/>
</dbReference>
<keyword evidence="3" id="KW-0813">Transport</keyword>
<feature type="transmembrane region" description="Helical" evidence="11">
    <location>
        <begin position="244"/>
        <end position="260"/>
    </location>
</feature>
<dbReference type="Proteomes" id="UP000095281">
    <property type="component" value="Unplaced"/>
</dbReference>
<keyword evidence="15" id="KW-1185">Reference proteome</keyword>
<feature type="chain" id="PRO_5009315944" evidence="12">
    <location>
        <begin position="28"/>
        <end position="446"/>
    </location>
</feature>
<evidence type="ECO:0000259" key="13">
    <source>
        <dbReference type="Pfam" id="PF02931"/>
    </source>
</evidence>
<keyword evidence="7 11" id="KW-1133">Transmembrane helix</keyword>
<accession>A0A1I8BMG1</accession>
<feature type="domain" description="Neurotransmitter-gated ion-channel transmembrane" evidence="14">
    <location>
        <begin position="222"/>
        <end position="439"/>
    </location>
</feature>
<dbReference type="InterPro" id="IPR036734">
    <property type="entry name" value="Neur_chan_lig-bd_sf"/>
</dbReference>
<dbReference type="WBParaSite" id="MhA1_Contig33.frz3.gene2">
    <property type="protein sequence ID" value="MhA1_Contig33.frz3.gene2"/>
    <property type="gene ID" value="MhA1_Contig33.frz3.gene2"/>
</dbReference>
<evidence type="ECO:0000256" key="12">
    <source>
        <dbReference type="SAM" id="SignalP"/>
    </source>
</evidence>
<evidence type="ECO:0000256" key="7">
    <source>
        <dbReference type="ARBA" id="ARBA00022989"/>
    </source>
</evidence>
<name>A0A1I8BMG1_MELHA</name>
<dbReference type="InterPro" id="IPR018000">
    <property type="entry name" value="Neurotransmitter_ion_chnl_CS"/>
</dbReference>
<feature type="domain" description="Neurotransmitter-gated ion-channel ligand-binding" evidence="13">
    <location>
        <begin position="119"/>
        <end position="213"/>
    </location>
</feature>
<evidence type="ECO:0000256" key="1">
    <source>
        <dbReference type="ARBA" id="ARBA00004141"/>
    </source>
</evidence>
<dbReference type="InterPro" id="IPR036719">
    <property type="entry name" value="Neuro-gated_channel_TM_sf"/>
</dbReference>
<evidence type="ECO:0000256" key="3">
    <source>
        <dbReference type="ARBA" id="ARBA00022448"/>
    </source>
</evidence>
<keyword evidence="9 11" id="KW-0472">Membrane</keyword>
<sequence>MFAQHLLTYLCFFLFFFSFFQQQNVFASPQHSKTSFTKIEGQQQKTSKHPPTFTTKTLKTFKSKTTKTLKTTQKPLCLLQDSVHRKSVLTDVLGGYDKTVLPSNESVTVSVELTVQASTIWLNYRVRVSGPCTFTLSQFPLDHQECVLIFESYSYNIAEVRLIWQEWAPVTIPPPEALQLPDFHFYNVSWETQMNEYTAGAWDQLKVTFRFKRLYGYYILQMYLPTYLSVFISWIAFWLDSRALPARITLGVSSLMALTFQFGNVVKNLPRVSFVKAIDLWFFVCVSFIFSSLVELAIVGFAEKRLDQIRQKKKKSWRRQTIKNNNNNNSTIKSIASTSSDSTCANPNLYLQNSLAQNGHSPIVVDKWPDGPQKAALFNKVSRSLSPRERRKRYSLLESPSSIDESPYQSKADDLSIKVDAFAARMFPTLFALFNALYWWYYLTRH</sequence>
<dbReference type="InterPro" id="IPR006202">
    <property type="entry name" value="Neur_chan_lig-bd"/>
</dbReference>
<evidence type="ECO:0000259" key="14">
    <source>
        <dbReference type="Pfam" id="PF02932"/>
    </source>
</evidence>
<dbReference type="Gene3D" id="2.70.170.10">
    <property type="entry name" value="Neurotransmitter-gated ion-channel ligand-binding domain"/>
    <property type="match status" value="1"/>
</dbReference>
<dbReference type="SUPFAM" id="SSF90112">
    <property type="entry name" value="Neurotransmitter-gated ion-channel transmembrane pore"/>
    <property type="match status" value="1"/>
</dbReference>
<dbReference type="CDD" id="cd19049">
    <property type="entry name" value="LGIC_TM_anion"/>
    <property type="match status" value="1"/>
</dbReference>
<dbReference type="PANTHER" id="PTHR18945">
    <property type="entry name" value="NEUROTRANSMITTER GATED ION CHANNEL"/>
    <property type="match status" value="1"/>
</dbReference>
<dbReference type="InterPro" id="IPR006029">
    <property type="entry name" value="Neurotrans-gated_channel_TM"/>
</dbReference>
<evidence type="ECO:0000313" key="16">
    <source>
        <dbReference type="WBParaSite" id="MhA1_Contig33.frz3.gene2"/>
    </source>
</evidence>
<evidence type="ECO:0000313" key="15">
    <source>
        <dbReference type="Proteomes" id="UP000095281"/>
    </source>
</evidence>
<organism evidence="15 16">
    <name type="scientific">Meloidogyne hapla</name>
    <name type="common">Root-knot nematode worm</name>
    <dbReference type="NCBI Taxonomy" id="6305"/>
    <lineage>
        <taxon>Eukaryota</taxon>
        <taxon>Metazoa</taxon>
        <taxon>Ecdysozoa</taxon>
        <taxon>Nematoda</taxon>
        <taxon>Chromadorea</taxon>
        <taxon>Rhabditida</taxon>
        <taxon>Tylenchina</taxon>
        <taxon>Tylenchomorpha</taxon>
        <taxon>Tylenchoidea</taxon>
        <taxon>Meloidogynidae</taxon>
        <taxon>Meloidogyninae</taxon>
        <taxon>Meloidogyne</taxon>
    </lineage>
</organism>
<dbReference type="GO" id="GO:0005230">
    <property type="term" value="F:extracellular ligand-gated monoatomic ion channel activity"/>
    <property type="evidence" value="ECO:0007669"/>
    <property type="project" value="InterPro"/>
</dbReference>
<feature type="transmembrane region" description="Helical" evidence="11">
    <location>
        <begin position="422"/>
        <end position="441"/>
    </location>
</feature>
<evidence type="ECO:0000256" key="11">
    <source>
        <dbReference type="SAM" id="Phobius"/>
    </source>
</evidence>
<keyword evidence="6 12" id="KW-0732">Signal</keyword>
<evidence type="ECO:0000256" key="6">
    <source>
        <dbReference type="ARBA" id="ARBA00022729"/>
    </source>
</evidence>
<evidence type="ECO:0000256" key="5">
    <source>
        <dbReference type="ARBA" id="ARBA00022692"/>
    </source>
</evidence>
<feature type="signal peptide" evidence="12">
    <location>
        <begin position="1"/>
        <end position="27"/>
    </location>
</feature>
<keyword evidence="10" id="KW-0407">Ion channel</keyword>
<keyword evidence="4" id="KW-1003">Cell membrane</keyword>
<dbReference type="InterPro" id="IPR006201">
    <property type="entry name" value="Neur_channel"/>
</dbReference>
<dbReference type="Gene3D" id="1.20.58.390">
    <property type="entry name" value="Neurotransmitter-gated ion-channel transmembrane domain"/>
    <property type="match status" value="1"/>
</dbReference>
<dbReference type="OMA" id="EESECRH"/>
<evidence type="ECO:0000256" key="8">
    <source>
        <dbReference type="ARBA" id="ARBA00023065"/>
    </source>
</evidence>
<dbReference type="InterPro" id="IPR006028">
    <property type="entry name" value="GABAA/Glycine_rcpt"/>
</dbReference>
<comment type="subcellular location">
    <subcellularLocation>
        <location evidence="2">Cell membrane</location>
    </subcellularLocation>
    <subcellularLocation>
        <location evidence="1">Membrane</location>
        <topology evidence="1">Multi-pass membrane protein</topology>
    </subcellularLocation>
</comment>
<dbReference type="InterPro" id="IPR038050">
    <property type="entry name" value="Neuro_actylchol_rec"/>
</dbReference>
<feature type="transmembrane region" description="Helical" evidence="11">
    <location>
        <begin position="215"/>
        <end position="237"/>
    </location>
</feature>
<keyword evidence="5 11" id="KW-0812">Transmembrane</keyword>
<dbReference type="GO" id="GO:0004888">
    <property type="term" value="F:transmembrane signaling receptor activity"/>
    <property type="evidence" value="ECO:0007669"/>
    <property type="project" value="InterPro"/>
</dbReference>
<keyword evidence="8" id="KW-0406">Ion transport</keyword>
<dbReference type="Pfam" id="PF02931">
    <property type="entry name" value="Neur_chan_LBD"/>
    <property type="match status" value="1"/>
</dbReference>
<evidence type="ECO:0000256" key="9">
    <source>
        <dbReference type="ARBA" id="ARBA00023136"/>
    </source>
</evidence>
<proteinExistence type="predicted"/>